<feature type="domain" description="I/LWEQ" evidence="4">
    <location>
        <begin position="1431"/>
        <end position="1676"/>
    </location>
</feature>
<dbReference type="Pfam" id="PF01608">
    <property type="entry name" value="I_LWEQ"/>
    <property type="match status" value="1"/>
</dbReference>
<dbReference type="GO" id="GO:0003779">
    <property type="term" value="F:actin binding"/>
    <property type="evidence" value="ECO:0007669"/>
    <property type="project" value="InterPro"/>
</dbReference>
<dbReference type="Proteomes" id="UP000179807">
    <property type="component" value="Unassembled WGS sequence"/>
</dbReference>
<dbReference type="GO" id="GO:0005737">
    <property type="term" value="C:cytoplasm"/>
    <property type="evidence" value="ECO:0007669"/>
    <property type="project" value="UniProtKB-SubCell"/>
</dbReference>
<dbReference type="PROSITE" id="PS50945">
    <property type="entry name" value="I_LWEQ"/>
    <property type="match status" value="1"/>
</dbReference>
<dbReference type="InterPro" id="IPR002558">
    <property type="entry name" value="ILWEQ_dom"/>
</dbReference>
<dbReference type="SUPFAM" id="SSF109885">
    <property type="entry name" value="I/LWEQ domain"/>
    <property type="match status" value="1"/>
</dbReference>
<keyword evidence="3" id="KW-0175">Coiled coil</keyword>
<dbReference type="InterPro" id="IPR035964">
    <property type="entry name" value="I/LWEQ_dom_sf"/>
</dbReference>
<dbReference type="VEuPathDB" id="TrichDB:TRFO_19262"/>
<dbReference type="OrthoDB" id="10264011at2759"/>
<name>A0A1J4KK88_9EUKA</name>
<evidence type="ECO:0000256" key="1">
    <source>
        <dbReference type="ARBA" id="ARBA00004496"/>
    </source>
</evidence>
<evidence type="ECO:0000313" key="6">
    <source>
        <dbReference type="Proteomes" id="UP000179807"/>
    </source>
</evidence>
<comment type="subcellular location">
    <subcellularLocation>
        <location evidence="1">Cytoplasm</location>
    </subcellularLocation>
</comment>
<keyword evidence="2" id="KW-0963">Cytoplasm</keyword>
<accession>A0A1J4KK88</accession>
<comment type="caution">
    <text evidence="5">The sequence shown here is derived from an EMBL/GenBank/DDBJ whole genome shotgun (WGS) entry which is preliminary data.</text>
</comment>
<dbReference type="EMBL" id="MLAK01000590">
    <property type="protein sequence ID" value="OHT11368.1"/>
    <property type="molecule type" value="Genomic_DNA"/>
</dbReference>
<reference evidence="5" key="1">
    <citation type="submission" date="2016-10" db="EMBL/GenBank/DDBJ databases">
        <authorList>
            <person name="Benchimol M."/>
            <person name="Almeida L.G."/>
            <person name="Vasconcelos A.T."/>
            <person name="Perreira-Neves A."/>
            <person name="Rosa I.A."/>
            <person name="Tasca T."/>
            <person name="Bogo M.R."/>
            <person name="de Souza W."/>
        </authorList>
    </citation>
    <scope>NUCLEOTIDE SEQUENCE [LARGE SCALE GENOMIC DNA]</scope>
    <source>
        <strain evidence="5">K</strain>
    </source>
</reference>
<evidence type="ECO:0000256" key="3">
    <source>
        <dbReference type="SAM" id="Coils"/>
    </source>
</evidence>
<sequence>MSAYNSFASAVSKYQLKKIEELMTDDRVSLRLNDIGCCLGRSIQMASSLRSLARDFIDILPLTSQGPQIEIGHDYHRMCALNQKLQANIMKHDSSFPPEQQCKSYIDELMKTLKDIEQYIPHLISSTASSMSQYLDSLSANVTHVMQFYDKIMDVVNSCESQLSQKIGQSQILPNEQQISYQIAAAIAAMEELTIRLVYLSANPQVQASQNFKELQSWIDQVSKLAQSLLKLPKSDSRASAKQVVEISSQFPILAGVISRFQPLIPDSIDFTYVSVALTNVMQTLNDIESKATMKDISEIIKTLAPTLLNDKPLDPLLGIATELLGIVHPKISLYGAPCISAYGTLVQLLQACNNKTLDRDWSASCVVSIIRLVSRMFPDAKVGEEILVSLSRKIALITKSIFKDCRKLLTQISSVVDTNLEFFNDIALNEVNYFLTLARNIEDFDTEANDFVETQQQFFDSLCALPTPLVKLISTCPDQETKTQLTSLIEQLQNYGNRFSRWLNHFYLVLFTIIHNRADMVASTLSFPITMLCSSNQQPQIQNVLTCISQIQKIIQTTPQIMLGDLKDVNSLILNIVELSKIGNEFIKCVNQNQKSPIFLLYKQAADALSKIIVNLPSYIDPLPGLTNFEDNDTFICALIASLSRSLNLLQITKQMIEKADATSYAFFSAPFTYILTIDTLIHAQQQASVTLFPFMSNLRNSLDVVWSISVQIAAGQKPPEASHLPTYAQSIIKAIEELLGSILSLKQPSLPYDVPDDVQEIKRFDNMASSLYSTTLKTFAQFVVRTMKKSTAADVRSAMNQWFDATQIVTVEVAVAVAKINESIIQLMNASTTDRSLFIEQFAALSVSLATYENSYGKTVAPIIGQLHRNLVTLVLEFLETSRNSQPQLMKIHGCISEISSLTPISKLKQKEMEDYLANILKRVVISIHILREKGRDAQLNDTLSAITSLEELCAFYQVSPPTDDLGVNELISLIANGKSKKQNLDQAVMKFSERLLQLLPNQFNALDRIRDTDTVCDFVYDKAELFREDVNTILQLAKAHDQSEENVSRHLNSMLLYASDAAVLTMHSLMLAGLAFTPLSATFVACFSELQIALRQFSDTAFNISKKKNEDLSPELRRINRKMSKQFDTFINIVENPQRPTNDSSEFEQSKTQMYANLSTVVVQIARLNSLAATSLVPEMYTDNRLEIVENIDNSLLQLNSAISLTRNKAVGQSSIEMGNLATQLESQVKSLVQSSEKLTFGAIFTPKPLLKPCEDVCIVTNKMAVLGPTLTDRIIIEPDPAAAARIQEDYVVPPLPKSAPPPAEALQNLILTQRKLDETLAQFKTVIKTTLATSGELLEAAESIRTISNAFAEKALLMAVATVDPRYQVEQQTALHAFANSVNGVQAAMKSRLMRTPKFGAEMEEALSAFNSSISKSMELAEFASKIEAHQEDDSLDEVTRELNATALAIEKMSAKLKEFEEQVNMENIDVNVDVDSTAAVIHDIQAAAGTLPAFLIASANPILAATTQILKRAQEITAGLIQKFGRIENEKGLIKAAQDLSEAAELLLICAELLVGGEENDTEFKVIASAKIIKAAVATLVAQVLVKGGDSEGIMSNHVRTVQKYTDGVIKRAEAIVDEKLTEEKNKKPKRKATKMVLKLNQQSEVGALRAKLQEEEKKLTAFRRRFYHKD</sequence>
<evidence type="ECO:0000256" key="2">
    <source>
        <dbReference type="ARBA" id="ARBA00022490"/>
    </source>
</evidence>
<organism evidence="5 6">
    <name type="scientific">Tritrichomonas foetus</name>
    <dbReference type="NCBI Taxonomy" id="1144522"/>
    <lineage>
        <taxon>Eukaryota</taxon>
        <taxon>Metamonada</taxon>
        <taxon>Parabasalia</taxon>
        <taxon>Tritrichomonadida</taxon>
        <taxon>Tritrichomonadidae</taxon>
        <taxon>Tritrichomonas</taxon>
    </lineage>
</organism>
<dbReference type="RefSeq" id="XP_068364504.1">
    <property type="nucleotide sequence ID" value="XM_068500690.1"/>
</dbReference>
<keyword evidence="6" id="KW-1185">Reference proteome</keyword>
<dbReference type="GeneID" id="94835394"/>
<feature type="coiled-coil region" evidence="3">
    <location>
        <begin position="1440"/>
        <end position="1474"/>
    </location>
</feature>
<protein>
    <recommendedName>
        <fullName evidence="4">I/LWEQ domain-containing protein</fullName>
    </recommendedName>
</protein>
<evidence type="ECO:0000313" key="5">
    <source>
        <dbReference type="EMBL" id="OHT11368.1"/>
    </source>
</evidence>
<gene>
    <name evidence="5" type="ORF">TRFO_19262</name>
</gene>
<proteinExistence type="predicted"/>
<feature type="coiled-coil region" evidence="3">
    <location>
        <begin position="1644"/>
        <end position="1671"/>
    </location>
</feature>
<evidence type="ECO:0000259" key="4">
    <source>
        <dbReference type="PROSITE" id="PS50945"/>
    </source>
</evidence>